<gene>
    <name evidence="8" type="primary">PLCZ1</name>
</gene>
<evidence type="ECO:0000256" key="6">
    <source>
        <dbReference type="SAM" id="SignalP"/>
    </source>
</evidence>
<dbReference type="Gene3D" id="2.60.40.150">
    <property type="entry name" value="C2 domain"/>
    <property type="match status" value="1"/>
</dbReference>
<keyword evidence="3" id="KW-0106">Calcium</keyword>
<dbReference type="AlphaFoldDB" id="A0A8D2Q6R5"/>
<comment type="catalytic activity">
    <reaction evidence="5">
        <text>a 1,2-diacyl-sn-glycero-3-phospho-(1D-myo-inositol-4,5-bisphosphate) + H2O = 1D-myo-inositol 1,4,5-trisphosphate + a 1,2-diacyl-sn-glycerol + H(+)</text>
        <dbReference type="Rhea" id="RHEA:33179"/>
        <dbReference type="ChEBI" id="CHEBI:15377"/>
        <dbReference type="ChEBI" id="CHEBI:15378"/>
        <dbReference type="ChEBI" id="CHEBI:17815"/>
        <dbReference type="ChEBI" id="CHEBI:58456"/>
        <dbReference type="ChEBI" id="CHEBI:203600"/>
        <dbReference type="EC" id="3.1.4.11"/>
    </reaction>
    <physiologicalReaction direction="left-to-right" evidence="5">
        <dbReference type="Rhea" id="RHEA:33180"/>
    </physiologicalReaction>
</comment>
<evidence type="ECO:0000256" key="4">
    <source>
        <dbReference type="ARBA" id="ARBA00023098"/>
    </source>
</evidence>
<dbReference type="GO" id="GO:0004435">
    <property type="term" value="F:phosphatidylinositol-4,5-bisphosphate phospholipase C activity"/>
    <property type="evidence" value="ECO:0007669"/>
    <property type="project" value="UniProtKB-EC"/>
</dbReference>
<evidence type="ECO:0000256" key="2">
    <source>
        <dbReference type="ARBA" id="ARBA00022801"/>
    </source>
</evidence>
<dbReference type="SUPFAM" id="SSF49562">
    <property type="entry name" value="C2 domain (Calcium/lipid-binding domain, CaLB)"/>
    <property type="match status" value="1"/>
</dbReference>
<accession>A0A8D2Q6R5</accession>
<dbReference type="InterPro" id="IPR035892">
    <property type="entry name" value="C2_domain_sf"/>
</dbReference>
<dbReference type="PROSITE" id="PS50004">
    <property type="entry name" value="C2"/>
    <property type="match status" value="1"/>
</dbReference>
<feature type="domain" description="C2" evidence="7">
    <location>
        <begin position="1"/>
        <end position="97"/>
    </location>
</feature>
<keyword evidence="6" id="KW-0732">Signal</keyword>
<dbReference type="PANTHER" id="PTHR10336">
    <property type="entry name" value="PHOSPHOINOSITIDE-SPECIFIC PHOSPHOLIPASE C FAMILY PROTEIN"/>
    <property type="match status" value="1"/>
</dbReference>
<dbReference type="CDD" id="cd00275">
    <property type="entry name" value="C2_PLC_like"/>
    <property type="match status" value="1"/>
</dbReference>
<dbReference type="InterPro" id="IPR000008">
    <property type="entry name" value="C2_dom"/>
</dbReference>
<dbReference type="GO" id="GO:0006629">
    <property type="term" value="P:lipid metabolic process"/>
    <property type="evidence" value="ECO:0007669"/>
    <property type="project" value="UniProtKB-KW"/>
</dbReference>
<keyword evidence="9" id="KW-1185">Reference proteome</keyword>
<dbReference type="Pfam" id="PF00168">
    <property type="entry name" value="C2"/>
    <property type="match status" value="1"/>
</dbReference>
<reference evidence="8" key="1">
    <citation type="submission" date="2025-08" db="UniProtKB">
        <authorList>
            <consortium name="Ensembl"/>
        </authorList>
    </citation>
    <scope>IDENTIFICATION</scope>
</reference>
<sequence>MLGHLVFLTLTLPWCTPLTLIQGYVSIEKNAILKKPSLTLSPRWNETFTFNVQVPELALVRFMVEDQQSLTSNDFLGQYTLPLLSMSKGYRHVPLVSKLGVTLKPASLFVYVWYFPQ</sequence>
<dbReference type="PANTHER" id="PTHR10336:SF29">
    <property type="entry name" value="1-PHOSPHATIDYLINOSITOL 4,5-BISPHOSPHATE PHOSPHODIESTERASE ZETA-1"/>
    <property type="match status" value="1"/>
</dbReference>
<evidence type="ECO:0000256" key="3">
    <source>
        <dbReference type="ARBA" id="ARBA00022837"/>
    </source>
</evidence>
<dbReference type="SMART" id="SM00239">
    <property type="entry name" value="C2"/>
    <property type="match status" value="1"/>
</dbReference>
<evidence type="ECO:0000313" key="8">
    <source>
        <dbReference type="Ensembl" id="ENSVKKP00000023692.1"/>
    </source>
</evidence>
<dbReference type="InterPro" id="IPR001192">
    <property type="entry name" value="PI-PLC_fam"/>
</dbReference>
<proteinExistence type="predicted"/>
<dbReference type="Proteomes" id="UP000694545">
    <property type="component" value="Unplaced"/>
</dbReference>
<evidence type="ECO:0000256" key="1">
    <source>
        <dbReference type="ARBA" id="ARBA00001913"/>
    </source>
</evidence>
<reference evidence="8" key="2">
    <citation type="submission" date="2025-09" db="UniProtKB">
        <authorList>
            <consortium name="Ensembl"/>
        </authorList>
    </citation>
    <scope>IDENTIFICATION</scope>
</reference>
<evidence type="ECO:0000256" key="5">
    <source>
        <dbReference type="ARBA" id="ARBA00023674"/>
    </source>
</evidence>
<evidence type="ECO:0000259" key="7">
    <source>
        <dbReference type="PROSITE" id="PS50004"/>
    </source>
</evidence>
<feature type="chain" id="PRO_5034300604" evidence="6">
    <location>
        <begin position="18"/>
        <end position="117"/>
    </location>
</feature>
<dbReference type="GO" id="GO:0035556">
    <property type="term" value="P:intracellular signal transduction"/>
    <property type="evidence" value="ECO:0007669"/>
    <property type="project" value="InterPro"/>
</dbReference>
<comment type="cofactor">
    <cofactor evidence="1">
        <name>Ca(2+)</name>
        <dbReference type="ChEBI" id="CHEBI:29108"/>
    </cofactor>
</comment>
<feature type="signal peptide" evidence="6">
    <location>
        <begin position="1"/>
        <end position="17"/>
    </location>
</feature>
<dbReference type="GO" id="GO:0005634">
    <property type="term" value="C:nucleus"/>
    <property type="evidence" value="ECO:0007669"/>
    <property type="project" value="TreeGrafter"/>
</dbReference>
<name>A0A8D2Q6R5_VARKO</name>
<dbReference type="GO" id="GO:0060470">
    <property type="term" value="P:positive regulation of cytosolic calcium ion concentration involved in egg activation"/>
    <property type="evidence" value="ECO:0007669"/>
    <property type="project" value="TreeGrafter"/>
</dbReference>
<protein>
    <submittedName>
        <fullName evidence="8">Phospholipase C zeta 1</fullName>
    </submittedName>
</protein>
<organism evidence="8 9">
    <name type="scientific">Varanus komodoensis</name>
    <name type="common">Komodo dragon</name>
    <dbReference type="NCBI Taxonomy" id="61221"/>
    <lineage>
        <taxon>Eukaryota</taxon>
        <taxon>Metazoa</taxon>
        <taxon>Chordata</taxon>
        <taxon>Craniata</taxon>
        <taxon>Vertebrata</taxon>
        <taxon>Euteleostomi</taxon>
        <taxon>Lepidosauria</taxon>
        <taxon>Squamata</taxon>
        <taxon>Bifurcata</taxon>
        <taxon>Unidentata</taxon>
        <taxon>Episquamata</taxon>
        <taxon>Toxicofera</taxon>
        <taxon>Anguimorpha</taxon>
        <taxon>Paleoanguimorpha</taxon>
        <taxon>Varanoidea</taxon>
        <taxon>Varanidae</taxon>
        <taxon>Varanus</taxon>
    </lineage>
</organism>
<dbReference type="Ensembl" id="ENSVKKT00000024275.1">
    <property type="protein sequence ID" value="ENSVKKP00000023692.1"/>
    <property type="gene ID" value="ENSVKKG00000015621.1"/>
</dbReference>
<keyword evidence="4" id="KW-0443">Lipid metabolism</keyword>
<keyword evidence="2" id="KW-0378">Hydrolase</keyword>
<evidence type="ECO:0000313" key="9">
    <source>
        <dbReference type="Proteomes" id="UP000694545"/>
    </source>
</evidence>